<dbReference type="InterPro" id="IPR036890">
    <property type="entry name" value="HATPase_C_sf"/>
</dbReference>
<evidence type="ECO:0000313" key="4">
    <source>
        <dbReference type="Proteomes" id="UP001499993"/>
    </source>
</evidence>
<comment type="caution">
    <text evidence="3">The sequence shown here is derived from an EMBL/GenBank/DDBJ whole genome shotgun (WGS) entry which is preliminary data.</text>
</comment>
<dbReference type="PANTHER" id="PTHR35526:SF3">
    <property type="entry name" value="ANTI-SIGMA-F FACTOR RSBW"/>
    <property type="match status" value="1"/>
</dbReference>
<proteinExistence type="predicted"/>
<protein>
    <recommendedName>
        <fullName evidence="2">Histidine kinase/HSP90-like ATPase domain-containing protein</fullName>
    </recommendedName>
</protein>
<dbReference type="InterPro" id="IPR003594">
    <property type="entry name" value="HATPase_dom"/>
</dbReference>
<sequence length="171" mass="18403">MDTDVVERCREPDYRFAATARRSALPALARYGLRGDSLDEAELMISELVTNALQHGACPIAVLVWSCAPDCVVVEVHDTDPDIPALPAPRSLSEVDMLDAAGRGLPLVTRLSQRCCGVEALPLHGKSVWFGLALTSDASVPRSALAPRIRARIHARHGSGHRGRLAGPRLL</sequence>
<keyword evidence="1" id="KW-0808">Transferase</keyword>
<dbReference type="EMBL" id="BAABIK010000006">
    <property type="protein sequence ID" value="GAA4935919.1"/>
    <property type="molecule type" value="Genomic_DNA"/>
</dbReference>
<evidence type="ECO:0000256" key="1">
    <source>
        <dbReference type="ARBA" id="ARBA00022527"/>
    </source>
</evidence>
<gene>
    <name evidence="3" type="ORF">GCM10023224_15890</name>
</gene>
<dbReference type="Pfam" id="PF13581">
    <property type="entry name" value="HATPase_c_2"/>
    <property type="match status" value="1"/>
</dbReference>
<keyword evidence="1" id="KW-0723">Serine/threonine-protein kinase</keyword>
<dbReference type="PANTHER" id="PTHR35526">
    <property type="entry name" value="ANTI-SIGMA-F FACTOR RSBW-RELATED"/>
    <property type="match status" value="1"/>
</dbReference>
<organism evidence="3 4">
    <name type="scientific">Streptomonospora halophila</name>
    <dbReference type="NCBI Taxonomy" id="427369"/>
    <lineage>
        <taxon>Bacteria</taxon>
        <taxon>Bacillati</taxon>
        <taxon>Actinomycetota</taxon>
        <taxon>Actinomycetes</taxon>
        <taxon>Streptosporangiales</taxon>
        <taxon>Nocardiopsidaceae</taxon>
        <taxon>Streptomonospora</taxon>
    </lineage>
</organism>
<evidence type="ECO:0000259" key="2">
    <source>
        <dbReference type="Pfam" id="PF13581"/>
    </source>
</evidence>
<feature type="domain" description="Histidine kinase/HSP90-like ATPase" evidence="2">
    <location>
        <begin position="17"/>
        <end position="115"/>
    </location>
</feature>
<dbReference type="RefSeq" id="WP_345556053.1">
    <property type="nucleotide sequence ID" value="NZ_BAABIK010000006.1"/>
</dbReference>
<dbReference type="Proteomes" id="UP001499993">
    <property type="component" value="Unassembled WGS sequence"/>
</dbReference>
<keyword evidence="4" id="KW-1185">Reference proteome</keyword>
<keyword evidence="1" id="KW-0418">Kinase</keyword>
<name>A0ABP9GBU3_9ACTN</name>
<evidence type="ECO:0000313" key="3">
    <source>
        <dbReference type="EMBL" id="GAA4935919.1"/>
    </source>
</evidence>
<reference evidence="4" key="1">
    <citation type="journal article" date="2019" name="Int. J. Syst. Evol. Microbiol.">
        <title>The Global Catalogue of Microorganisms (GCM) 10K type strain sequencing project: providing services to taxonomists for standard genome sequencing and annotation.</title>
        <authorList>
            <consortium name="The Broad Institute Genomics Platform"/>
            <consortium name="The Broad Institute Genome Sequencing Center for Infectious Disease"/>
            <person name="Wu L."/>
            <person name="Ma J."/>
        </authorList>
    </citation>
    <scope>NUCLEOTIDE SEQUENCE [LARGE SCALE GENOMIC DNA]</scope>
    <source>
        <strain evidence="4">JCM 18123</strain>
    </source>
</reference>
<dbReference type="SUPFAM" id="SSF55874">
    <property type="entry name" value="ATPase domain of HSP90 chaperone/DNA topoisomerase II/histidine kinase"/>
    <property type="match status" value="1"/>
</dbReference>
<dbReference type="InterPro" id="IPR050267">
    <property type="entry name" value="Anti-sigma-factor_SerPK"/>
</dbReference>
<dbReference type="CDD" id="cd16936">
    <property type="entry name" value="HATPase_RsbW-like"/>
    <property type="match status" value="1"/>
</dbReference>
<dbReference type="Gene3D" id="3.30.565.10">
    <property type="entry name" value="Histidine kinase-like ATPase, C-terminal domain"/>
    <property type="match status" value="1"/>
</dbReference>
<accession>A0ABP9GBU3</accession>